<sequence>MFLSTLEHSPEPSELALAGNPPEPNSITTVRPQLLLIPCSIPWDVNPDDGASVDDDQDEDPEEIKPMPDDEE</sequence>
<reference evidence="2" key="1">
    <citation type="journal article" date="2021" name="bioRxiv">
        <title>Whole Genome Assembly and Annotation of Northern Wild Rice, Zizania palustris L., Supports a Whole Genome Duplication in the Zizania Genus.</title>
        <authorList>
            <person name="Haas M."/>
            <person name="Kono T."/>
            <person name="Macchietto M."/>
            <person name="Millas R."/>
            <person name="McGilp L."/>
            <person name="Shao M."/>
            <person name="Duquette J."/>
            <person name="Hirsch C.N."/>
            <person name="Kimball J."/>
        </authorList>
    </citation>
    <scope>NUCLEOTIDE SEQUENCE</scope>
    <source>
        <tissue evidence="2">Fresh leaf tissue</tissue>
    </source>
</reference>
<proteinExistence type="predicted"/>
<evidence type="ECO:0000256" key="1">
    <source>
        <dbReference type="SAM" id="MobiDB-lite"/>
    </source>
</evidence>
<dbReference type="EMBL" id="JAAALK010000287">
    <property type="protein sequence ID" value="KAG8056912.1"/>
    <property type="molecule type" value="Genomic_DNA"/>
</dbReference>
<comment type="caution">
    <text evidence="2">The sequence shown here is derived from an EMBL/GenBank/DDBJ whole genome shotgun (WGS) entry which is preliminary data.</text>
</comment>
<feature type="compositionally biased region" description="Acidic residues" evidence="1">
    <location>
        <begin position="51"/>
        <end position="62"/>
    </location>
</feature>
<feature type="compositionally biased region" description="Basic and acidic residues" evidence="1">
    <location>
        <begin position="63"/>
        <end position="72"/>
    </location>
</feature>
<reference evidence="2" key="2">
    <citation type="submission" date="2021-02" db="EMBL/GenBank/DDBJ databases">
        <authorList>
            <person name="Kimball J.A."/>
            <person name="Haas M.W."/>
            <person name="Macchietto M."/>
            <person name="Kono T."/>
            <person name="Duquette J."/>
            <person name="Shao M."/>
        </authorList>
    </citation>
    <scope>NUCLEOTIDE SEQUENCE</scope>
    <source>
        <tissue evidence="2">Fresh leaf tissue</tissue>
    </source>
</reference>
<evidence type="ECO:0000313" key="2">
    <source>
        <dbReference type="EMBL" id="KAG8056912.1"/>
    </source>
</evidence>
<accession>A0A8J5V3H5</accession>
<protein>
    <submittedName>
        <fullName evidence="2">Uncharacterized protein</fullName>
    </submittedName>
</protein>
<gene>
    <name evidence="2" type="ORF">GUJ93_ZPchr0002g23436</name>
</gene>
<name>A0A8J5V3H5_ZIZPA</name>
<keyword evidence="3" id="KW-1185">Reference proteome</keyword>
<evidence type="ECO:0000313" key="3">
    <source>
        <dbReference type="Proteomes" id="UP000729402"/>
    </source>
</evidence>
<dbReference type="Proteomes" id="UP000729402">
    <property type="component" value="Unassembled WGS sequence"/>
</dbReference>
<dbReference type="AlphaFoldDB" id="A0A8J5V3H5"/>
<organism evidence="2 3">
    <name type="scientific">Zizania palustris</name>
    <name type="common">Northern wild rice</name>
    <dbReference type="NCBI Taxonomy" id="103762"/>
    <lineage>
        <taxon>Eukaryota</taxon>
        <taxon>Viridiplantae</taxon>
        <taxon>Streptophyta</taxon>
        <taxon>Embryophyta</taxon>
        <taxon>Tracheophyta</taxon>
        <taxon>Spermatophyta</taxon>
        <taxon>Magnoliopsida</taxon>
        <taxon>Liliopsida</taxon>
        <taxon>Poales</taxon>
        <taxon>Poaceae</taxon>
        <taxon>BOP clade</taxon>
        <taxon>Oryzoideae</taxon>
        <taxon>Oryzeae</taxon>
        <taxon>Zizaniinae</taxon>
        <taxon>Zizania</taxon>
    </lineage>
</organism>
<feature type="region of interest" description="Disordered" evidence="1">
    <location>
        <begin position="1"/>
        <end position="72"/>
    </location>
</feature>